<dbReference type="PRINTS" id="PR00781">
    <property type="entry name" value="LIPOSIGPTASE"/>
</dbReference>
<keyword evidence="3 9" id="KW-0645">Protease</keyword>
<organism evidence="11">
    <name type="scientific">Dictyoglomus thermophilum</name>
    <dbReference type="NCBI Taxonomy" id="14"/>
    <lineage>
        <taxon>Bacteria</taxon>
        <taxon>Pseudomonadati</taxon>
        <taxon>Dictyoglomota</taxon>
        <taxon>Dictyoglomia</taxon>
        <taxon>Dictyoglomales</taxon>
        <taxon>Dictyoglomaceae</taxon>
        <taxon>Dictyoglomus</taxon>
    </lineage>
</organism>
<dbReference type="UniPathway" id="UPA00665"/>
<sequence>MKYLVVLIIFILDRITKELAERGYFSKINVDFFLSFFLTHNYGIAFGIEFTRKIILFFNLIALIVLIILYKRYEFLGLAFILGGLLGNLYDRVFYGYVIDFIHLKNFFVFNLADLFITLGGVLVFFKLIK</sequence>
<feature type="active site" evidence="9">
    <location>
        <position position="114"/>
    </location>
</feature>
<comment type="caution">
    <text evidence="9">Lacks conserved residue(s) required for the propagation of feature annotation.</text>
</comment>
<keyword evidence="2 9" id="KW-1003">Cell membrane</keyword>
<keyword evidence="5 9" id="KW-0064">Aspartyl protease</keyword>
<dbReference type="EC" id="3.4.23.36" evidence="9"/>
<dbReference type="PANTHER" id="PTHR33695">
    <property type="entry name" value="LIPOPROTEIN SIGNAL PEPTIDASE"/>
    <property type="match status" value="1"/>
</dbReference>
<keyword evidence="7 9" id="KW-1133">Transmembrane helix</keyword>
<evidence type="ECO:0000313" key="11">
    <source>
        <dbReference type="EMBL" id="HGK24163.1"/>
    </source>
</evidence>
<reference evidence="11" key="1">
    <citation type="journal article" date="2020" name="mSystems">
        <title>Genome- and Community-Level Interaction Insights into Carbon Utilization and Element Cycling Functions of Hydrothermarchaeota in Hydrothermal Sediment.</title>
        <authorList>
            <person name="Zhou Z."/>
            <person name="Liu Y."/>
            <person name="Xu W."/>
            <person name="Pan J."/>
            <person name="Luo Z.H."/>
            <person name="Li M."/>
        </authorList>
    </citation>
    <scope>NUCLEOTIDE SEQUENCE [LARGE SCALE GENOMIC DNA]</scope>
    <source>
        <strain evidence="11">SpSt-70</strain>
    </source>
</reference>
<evidence type="ECO:0000256" key="9">
    <source>
        <dbReference type="HAMAP-Rule" id="MF_00161"/>
    </source>
</evidence>
<comment type="function">
    <text evidence="9">This protein specifically catalyzes the removal of signal peptides from prolipoproteins.</text>
</comment>
<evidence type="ECO:0000256" key="4">
    <source>
        <dbReference type="ARBA" id="ARBA00022692"/>
    </source>
</evidence>
<dbReference type="PANTHER" id="PTHR33695:SF1">
    <property type="entry name" value="LIPOPROTEIN SIGNAL PEPTIDASE"/>
    <property type="match status" value="1"/>
</dbReference>
<evidence type="ECO:0000256" key="7">
    <source>
        <dbReference type="ARBA" id="ARBA00022989"/>
    </source>
</evidence>
<accession>A0A7V3ZJK3</accession>
<evidence type="ECO:0000256" key="8">
    <source>
        <dbReference type="ARBA" id="ARBA00023136"/>
    </source>
</evidence>
<comment type="caution">
    <text evidence="11">The sequence shown here is derived from an EMBL/GenBank/DDBJ whole genome shotgun (WGS) entry which is preliminary data.</text>
</comment>
<proteinExistence type="inferred from homology"/>
<comment type="catalytic activity">
    <reaction evidence="9">
        <text>Release of signal peptides from bacterial membrane prolipoproteins. Hydrolyzes -Xaa-Yaa-Zaa-|-(S,diacylglyceryl)Cys-, in which Xaa is hydrophobic (preferably Leu), and Yaa (Ala or Ser) and Zaa (Gly or Ala) have small, neutral side chains.</text>
        <dbReference type="EC" id="3.4.23.36"/>
    </reaction>
</comment>
<protein>
    <recommendedName>
        <fullName evidence="9">Lipoprotein signal peptidase</fullName>
        <ecNumber evidence="9">3.4.23.36</ecNumber>
    </recommendedName>
    <alternativeName>
        <fullName evidence="9">Prolipoprotein signal peptidase</fullName>
    </alternativeName>
    <alternativeName>
        <fullName evidence="9">Signal peptidase II</fullName>
        <shortName evidence="9">SPase II</shortName>
    </alternativeName>
</protein>
<dbReference type="Pfam" id="PF01252">
    <property type="entry name" value="Peptidase_A8"/>
    <property type="match status" value="1"/>
</dbReference>
<keyword evidence="6 9" id="KW-0378">Hydrolase</keyword>
<dbReference type="InterPro" id="IPR001872">
    <property type="entry name" value="Peptidase_A8"/>
</dbReference>
<keyword evidence="4 9" id="KW-0812">Transmembrane</keyword>
<dbReference type="EMBL" id="DTDV01000019">
    <property type="protein sequence ID" value="HGK24163.1"/>
    <property type="molecule type" value="Genomic_DNA"/>
</dbReference>
<feature type="active site" evidence="9">
    <location>
        <position position="100"/>
    </location>
</feature>
<evidence type="ECO:0000256" key="6">
    <source>
        <dbReference type="ARBA" id="ARBA00022801"/>
    </source>
</evidence>
<evidence type="ECO:0000256" key="10">
    <source>
        <dbReference type="RuleBase" id="RU004181"/>
    </source>
</evidence>
<comment type="subcellular location">
    <subcellularLocation>
        <location evidence="9">Cell membrane</location>
        <topology evidence="9">Multi-pass membrane protein</topology>
    </subcellularLocation>
</comment>
<feature type="transmembrane region" description="Helical" evidence="9">
    <location>
        <begin position="75"/>
        <end position="95"/>
    </location>
</feature>
<evidence type="ECO:0000256" key="2">
    <source>
        <dbReference type="ARBA" id="ARBA00022475"/>
    </source>
</evidence>
<evidence type="ECO:0000256" key="1">
    <source>
        <dbReference type="ARBA" id="ARBA00006139"/>
    </source>
</evidence>
<feature type="transmembrane region" description="Helical" evidence="9">
    <location>
        <begin position="107"/>
        <end position="129"/>
    </location>
</feature>
<dbReference type="GO" id="GO:0004190">
    <property type="term" value="F:aspartic-type endopeptidase activity"/>
    <property type="evidence" value="ECO:0007669"/>
    <property type="project" value="UniProtKB-UniRule"/>
</dbReference>
<keyword evidence="8 9" id="KW-0472">Membrane</keyword>
<comment type="similarity">
    <text evidence="1 9 10">Belongs to the peptidase A8 family.</text>
</comment>
<evidence type="ECO:0000256" key="3">
    <source>
        <dbReference type="ARBA" id="ARBA00022670"/>
    </source>
</evidence>
<dbReference type="OMA" id="KSTICMG"/>
<gene>
    <name evidence="9" type="primary">lspA</name>
    <name evidence="11" type="ORF">ENU78_07020</name>
</gene>
<evidence type="ECO:0000256" key="5">
    <source>
        <dbReference type="ARBA" id="ARBA00022750"/>
    </source>
</evidence>
<name>A0A7V3ZJK3_DICTH</name>
<dbReference type="GO" id="GO:0006508">
    <property type="term" value="P:proteolysis"/>
    <property type="evidence" value="ECO:0007669"/>
    <property type="project" value="UniProtKB-KW"/>
</dbReference>
<dbReference type="AlphaFoldDB" id="A0A7V3ZJK3"/>
<dbReference type="HAMAP" id="MF_00161">
    <property type="entry name" value="LspA"/>
    <property type="match status" value="1"/>
</dbReference>
<comment type="pathway">
    <text evidence="9">Protein modification; lipoprotein biosynthesis (signal peptide cleavage).</text>
</comment>
<feature type="transmembrane region" description="Helical" evidence="9">
    <location>
        <begin position="44"/>
        <end position="68"/>
    </location>
</feature>
<dbReference type="GO" id="GO:0005886">
    <property type="term" value="C:plasma membrane"/>
    <property type="evidence" value="ECO:0007669"/>
    <property type="project" value="UniProtKB-SubCell"/>
</dbReference>